<dbReference type="Gene3D" id="2.30.30.40">
    <property type="entry name" value="SH3 Domains"/>
    <property type="match status" value="1"/>
</dbReference>
<evidence type="ECO:0000313" key="3">
    <source>
        <dbReference type="EMBL" id="MBB5692443.1"/>
    </source>
</evidence>
<gene>
    <name evidence="3" type="ORF">FHS87_000458</name>
</gene>
<dbReference type="RefSeq" id="WP_184513466.1">
    <property type="nucleotide sequence ID" value="NZ_JACIJD010000002.1"/>
</dbReference>
<dbReference type="Pfam" id="PF08239">
    <property type="entry name" value="SH3_3"/>
    <property type="match status" value="1"/>
</dbReference>
<keyword evidence="4" id="KW-1185">Reference proteome</keyword>
<dbReference type="EMBL" id="JACIJD010000002">
    <property type="protein sequence ID" value="MBB5692443.1"/>
    <property type="molecule type" value="Genomic_DNA"/>
</dbReference>
<dbReference type="PROSITE" id="PS51257">
    <property type="entry name" value="PROKAR_LIPOPROTEIN"/>
    <property type="match status" value="1"/>
</dbReference>
<dbReference type="InterPro" id="IPR003646">
    <property type="entry name" value="SH3-like_bac-type"/>
</dbReference>
<name>A0A840YEY6_9PROT</name>
<dbReference type="AlphaFoldDB" id="A0A840YEY6"/>
<evidence type="ECO:0000256" key="1">
    <source>
        <dbReference type="SAM" id="MobiDB-lite"/>
    </source>
</evidence>
<comment type="caution">
    <text evidence="3">The sequence shown here is derived from an EMBL/GenBank/DDBJ whole genome shotgun (WGS) entry which is preliminary data.</text>
</comment>
<sequence>MRKGLLLLGLLALGGCWEDTPAKGQAGSGNDVMSKARAAAEERIRGLARDRENLRFRAVETYRQAVADTYAVCGQATLAGDTIFIPFVSVVTASGNDLAVEQYVARNNVEATRVYVELVGRCFEGGGPQMRANGTPVAGLTPPLPNGLPLLNEVTPEPPKVLDPTSPSAASVPPGSGSMMPAGTLAMRQNGNIRSSPTGGGTVLRVAPNGAVLKVFGTAPGGWFQVGEAGPEGWVHRSMTTPPSGAIASAQ</sequence>
<evidence type="ECO:0000313" key="4">
    <source>
        <dbReference type="Proteomes" id="UP000580654"/>
    </source>
</evidence>
<accession>A0A840YEY6</accession>
<dbReference type="Proteomes" id="UP000580654">
    <property type="component" value="Unassembled WGS sequence"/>
</dbReference>
<evidence type="ECO:0000259" key="2">
    <source>
        <dbReference type="Pfam" id="PF08239"/>
    </source>
</evidence>
<proteinExistence type="predicted"/>
<feature type="compositionally biased region" description="Low complexity" evidence="1">
    <location>
        <begin position="164"/>
        <end position="176"/>
    </location>
</feature>
<feature type="domain" description="SH3b" evidence="2">
    <location>
        <begin position="191"/>
        <end position="238"/>
    </location>
</feature>
<protein>
    <recommendedName>
        <fullName evidence="2">SH3b domain-containing protein</fullName>
    </recommendedName>
</protein>
<feature type="region of interest" description="Disordered" evidence="1">
    <location>
        <begin position="157"/>
        <end position="176"/>
    </location>
</feature>
<reference evidence="3 4" key="1">
    <citation type="submission" date="2020-08" db="EMBL/GenBank/DDBJ databases">
        <title>Genomic Encyclopedia of Type Strains, Phase IV (KMG-IV): sequencing the most valuable type-strain genomes for metagenomic binning, comparative biology and taxonomic classification.</title>
        <authorList>
            <person name="Goeker M."/>
        </authorList>
    </citation>
    <scope>NUCLEOTIDE SEQUENCE [LARGE SCALE GENOMIC DNA]</scope>
    <source>
        <strain evidence="3 4">DSM 25622</strain>
    </source>
</reference>
<organism evidence="3 4">
    <name type="scientific">Muricoccus pecuniae</name>
    <dbReference type="NCBI Taxonomy" id="693023"/>
    <lineage>
        <taxon>Bacteria</taxon>
        <taxon>Pseudomonadati</taxon>
        <taxon>Pseudomonadota</taxon>
        <taxon>Alphaproteobacteria</taxon>
        <taxon>Acetobacterales</taxon>
        <taxon>Roseomonadaceae</taxon>
        <taxon>Muricoccus</taxon>
    </lineage>
</organism>